<sequence length="322" mass="36221">MARWGIVSTIKASAADILKFAAYHLELGASQITICLDDDNPEAEAALNAHTKCRAIRTDRAYWRETCGYVPKKHQVRQVESASRIYRESKDLDWLAHIDVDEFLCPETSIEQALMGMPASAICARVFPCESLCVEDHIGLDPEITYCKARPKEGQGSKELEAALYPTFGGMFKDGFISHTAGKQFLRMGQGRIHFGIHRAFHLAEDKSKTDIADPPLPGVELCHRHIESWEKWLQIMEFRLTKGSYREDLGKNINPASGRVSKHVMFSSLQTSGKDDLRAFFEEVCLATPELRAQLNAHGLLRSYALGLSQKVQKHFPDFVL</sequence>
<evidence type="ECO:0000313" key="2">
    <source>
        <dbReference type="Proteomes" id="UP000665026"/>
    </source>
</evidence>
<dbReference type="Proteomes" id="UP000665026">
    <property type="component" value="Chromosome"/>
</dbReference>
<gene>
    <name evidence="1" type="ORF">HZ995_15475</name>
</gene>
<evidence type="ECO:0000313" key="1">
    <source>
        <dbReference type="EMBL" id="QTN35844.1"/>
    </source>
</evidence>
<protein>
    <submittedName>
        <fullName evidence="1">Glycosyltransferase family 2 protein</fullName>
    </submittedName>
</protein>
<dbReference type="RefSeq" id="WP_209356547.1">
    <property type="nucleotide sequence ID" value="NZ_CP060010.1"/>
</dbReference>
<dbReference type="KEGG" id="cact:HZ995_15475"/>
<accession>A0A975I7C5</accession>
<organism evidence="1 2">
    <name type="scientific">Cognatishimia activa</name>
    <dbReference type="NCBI Taxonomy" id="1715691"/>
    <lineage>
        <taxon>Bacteria</taxon>
        <taxon>Pseudomonadati</taxon>
        <taxon>Pseudomonadota</taxon>
        <taxon>Alphaproteobacteria</taxon>
        <taxon>Rhodobacterales</taxon>
        <taxon>Paracoccaceae</taxon>
        <taxon>Cognatishimia</taxon>
    </lineage>
</organism>
<name>A0A975I7C5_9RHOB</name>
<dbReference type="AlphaFoldDB" id="A0A975I7C5"/>
<dbReference type="EMBL" id="CP060010">
    <property type="protein sequence ID" value="QTN35844.1"/>
    <property type="molecule type" value="Genomic_DNA"/>
</dbReference>
<proteinExistence type="predicted"/>
<dbReference type="Pfam" id="PF13704">
    <property type="entry name" value="Glyco_tranf_2_4"/>
    <property type="match status" value="1"/>
</dbReference>
<reference evidence="1" key="1">
    <citation type="submission" date="2020-07" db="EMBL/GenBank/DDBJ databases">
        <title>Genome sequences of bacteria associated with the marine, planktonic diatom Thalassiosira profunda strain ECT2AJA-044.</title>
        <authorList>
            <person name="Gargas C.B."/>
            <person name="Roberts W.R."/>
            <person name="Alverson A.J."/>
        </authorList>
    </citation>
    <scope>NUCLEOTIDE SEQUENCE</scope>
    <source>
        <strain evidence="1">ECT2AJA-044</strain>
    </source>
</reference>